<organism evidence="2 3">
    <name type="scientific">Paenalcaligenes hermetiae</name>
    <dbReference type="NCBI Taxonomy" id="1157987"/>
    <lineage>
        <taxon>Bacteria</taxon>
        <taxon>Pseudomonadati</taxon>
        <taxon>Pseudomonadota</taxon>
        <taxon>Betaproteobacteria</taxon>
        <taxon>Burkholderiales</taxon>
        <taxon>Alcaligenaceae</taxon>
        <taxon>Paenalcaligenes</taxon>
    </lineage>
</organism>
<sequence>MVKVMELNHAKECIMKRSTTLKALSATALCFVMAGCSTWDSMSSRQKGATAGAGVGGVAGAAISGGSVLGTVGGAAIGGVVGDQIGKRQ</sequence>
<gene>
    <name evidence="2" type="ORF">GCM10023337_07640</name>
</gene>
<comment type="caution">
    <text evidence="2">The sequence shown here is derived from an EMBL/GenBank/DDBJ whole genome shotgun (WGS) entry which is preliminary data.</text>
</comment>
<dbReference type="Proteomes" id="UP001500227">
    <property type="component" value="Unassembled WGS sequence"/>
</dbReference>
<evidence type="ECO:0000259" key="1">
    <source>
        <dbReference type="Pfam" id="PF05433"/>
    </source>
</evidence>
<name>A0ABP9M0J6_9BURK</name>
<proteinExistence type="predicted"/>
<reference evidence="3" key="1">
    <citation type="journal article" date="2019" name="Int. J. Syst. Evol. Microbiol.">
        <title>The Global Catalogue of Microorganisms (GCM) 10K type strain sequencing project: providing services to taxonomists for standard genome sequencing and annotation.</title>
        <authorList>
            <consortium name="The Broad Institute Genomics Platform"/>
            <consortium name="The Broad Institute Genome Sequencing Center for Infectious Disease"/>
            <person name="Wu L."/>
            <person name="Ma J."/>
        </authorList>
    </citation>
    <scope>NUCLEOTIDE SEQUENCE [LARGE SCALE GENOMIC DNA]</scope>
    <source>
        <strain evidence="3">JCM 18423</strain>
    </source>
</reference>
<keyword evidence="3" id="KW-1185">Reference proteome</keyword>
<feature type="domain" description="Glycine zipper 2TM" evidence="1">
    <location>
        <begin position="48"/>
        <end position="86"/>
    </location>
</feature>
<evidence type="ECO:0000313" key="3">
    <source>
        <dbReference type="Proteomes" id="UP001500227"/>
    </source>
</evidence>
<protein>
    <submittedName>
        <fullName evidence="2">Glycine zipper 2TM domain-containing protein</fullName>
    </submittedName>
</protein>
<dbReference type="EMBL" id="BAABKD010000007">
    <property type="protein sequence ID" value="GAA5087329.1"/>
    <property type="molecule type" value="Genomic_DNA"/>
</dbReference>
<dbReference type="InterPro" id="IPR008816">
    <property type="entry name" value="Gly_zipper_2TM_dom"/>
</dbReference>
<accession>A0ABP9M0J6</accession>
<dbReference type="Pfam" id="PF05433">
    <property type="entry name" value="Rick_17kDa_Anti"/>
    <property type="match status" value="1"/>
</dbReference>
<evidence type="ECO:0000313" key="2">
    <source>
        <dbReference type="EMBL" id="GAA5087329.1"/>
    </source>
</evidence>